<keyword evidence="2" id="KW-0433">Leucine-rich repeat</keyword>
<dbReference type="FunFam" id="1.10.10.10:FF:000322">
    <property type="entry name" value="Probable disease resistance protein At1g63360"/>
    <property type="match status" value="1"/>
</dbReference>
<keyword evidence="5" id="KW-0611">Plant defense</keyword>
<comment type="similarity">
    <text evidence="1">Belongs to the disease resistance NB-LRR family.</text>
</comment>
<evidence type="ECO:0000256" key="7">
    <source>
        <dbReference type="SAM" id="MobiDB-lite"/>
    </source>
</evidence>
<feature type="domain" description="Disease resistance protein winged helix" evidence="8">
    <location>
        <begin position="20"/>
        <end position="89"/>
    </location>
</feature>
<evidence type="ECO:0000256" key="6">
    <source>
        <dbReference type="ARBA" id="ARBA00022840"/>
    </source>
</evidence>
<dbReference type="SUPFAM" id="SSF52058">
    <property type="entry name" value="L domain-like"/>
    <property type="match status" value="1"/>
</dbReference>
<reference evidence="10" key="1">
    <citation type="journal article" date="2013" name="Genome Biol.">
        <title>Reference genomes and transcriptomes of Nicotiana sylvestris and Nicotiana tomentosiformis.</title>
        <authorList>
            <person name="Sierro N."/>
            <person name="Battey J.N."/>
            <person name="Ouadi S."/>
            <person name="Bovet L."/>
            <person name="Goepfert S."/>
            <person name="Bakaher N."/>
            <person name="Peitsch M.C."/>
            <person name="Ivanov N.V."/>
        </authorList>
    </citation>
    <scope>NUCLEOTIDE SEQUENCE [LARGE SCALE GENOMIC DNA]</scope>
</reference>
<evidence type="ECO:0000313" key="10">
    <source>
        <dbReference type="Proteomes" id="UP000189701"/>
    </source>
</evidence>
<sequence>MSYDHLPYDLKACFLYCGAFPRGFEIPAWNLIRLWIAEGFIQYKGPLSLERKAEDYLNDLVNRNLVMIIQRTSDGQIKTCRVHDMLHEFCWQEATTEENLFQEVKLGVGQFAREIQQLSTYRRLCIHSSVLEFISMKPSGEHVRSFLCFSSEKIDMPPVDIPNIPKDFPLLRVLDAESIKFSCFCREFFQLYHLRYIAFSSDFIKILPKHIGELWNVQTLIVNTQQSNLDIQADIWNMPRLRHLHTNTSAKLPTPVAPKSSKVTSVNQCLQTLSTIAPESCTEEVFSRAPNLKKLGIRGKIFMLLEPNKSELFNNVKKLQCLENLKLINVGQSGKQLRLPPTYIFPTNLRKLTLLDTWLEWDDMSVLGQLEYLEVLKLKDNAFKGEYWEPKVGGFRSLLVLWIERSDLASWNASSDHFPRLKRLVLVSCDKLEEVPIGLADICGLQVMELRNSTKQTANSARDIQAKKDKQTQEGAKTQRFKLSIFPPDL</sequence>
<dbReference type="InterPro" id="IPR032675">
    <property type="entry name" value="LRR_dom_sf"/>
</dbReference>
<proteinExistence type="inferred from homology"/>
<keyword evidence="3" id="KW-0677">Repeat</keyword>
<dbReference type="PANTHER" id="PTHR15140">
    <property type="entry name" value="TUBULIN-SPECIFIC CHAPERONE E"/>
    <property type="match status" value="1"/>
</dbReference>
<feature type="region of interest" description="Disordered" evidence="7">
    <location>
        <begin position="458"/>
        <end position="479"/>
    </location>
</feature>
<dbReference type="RefSeq" id="XP_009778116.1">
    <property type="nucleotide sequence ID" value="XM_009779814.1"/>
</dbReference>
<organism evidence="10 11">
    <name type="scientific">Nicotiana sylvestris</name>
    <name type="common">Wood tobacco</name>
    <name type="synonym">South American tobacco</name>
    <dbReference type="NCBI Taxonomy" id="4096"/>
    <lineage>
        <taxon>Eukaryota</taxon>
        <taxon>Viridiplantae</taxon>
        <taxon>Streptophyta</taxon>
        <taxon>Embryophyta</taxon>
        <taxon>Tracheophyta</taxon>
        <taxon>Spermatophyta</taxon>
        <taxon>Magnoliopsida</taxon>
        <taxon>eudicotyledons</taxon>
        <taxon>Gunneridae</taxon>
        <taxon>Pentapetalae</taxon>
        <taxon>asterids</taxon>
        <taxon>lamiids</taxon>
        <taxon>Solanales</taxon>
        <taxon>Solanaceae</taxon>
        <taxon>Nicotianoideae</taxon>
        <taxon>Nicotianeae</taxon>
        <taxon>Nicotiana</taxon>
    </lineage>
</organism>
<protein>
    <submittedName>
        <fullName evidence="11">Late blight resistance protein homolog R1B-14</fullName>
    </submittedName>
</protein>
<dbReference type="AlphaFoldDB" id="A0A1U7WLF3"/>
<dbReference type="eggNOG" id="KOG4658">
    <property type="taxonomic scope" value="Eukaryota"/>
</dbReference>
<evidence type="ECO:0000256" key="4">
    <source>
        <dbReference type="ARBA" id="ARBA00022741"/>
    </source>
</evidence>
<dbReference type="Gene3D" id="3.80.10.10">
    <property type="entry name" value="Ribonuclease Inhibitor"/>
    <property type="match status" value="1"/>
</dbReference>
<dbReference type="Pfam" id="PF23559">
    <property type="entry name" value="WHD_DRP"/>
    <property type="match status" value="1"/>
</dbReference>
<dbReference type="STRING" id="4096.A0A1U7WLF3"/>
<name>A0A1U7WLF3_NICSY</name>
<dbReference type="GO" id="GO:0006952">
    <property type="term" value="P:defense response"/>
    <property type="evidence" value="ECO:0007669"/>
    <property type="project" value="UniProtKB-KW"/>
</dbReference>
<evidence type="ECO:0000256" key="3">
    <source>
        <dbReference type="ARBA" id="ARBA00022737"/>
    </source>
</evidence>
<feature type="domain" description="Disease resistance R13L4/SHOC-2-like LRR" evidence="9">
    <location>
        <begin position="142"/>
        <end position="450"/>
    </location>
</feature>
<evidence type="ECO:0000256" key="5">
    <source>
        <dbReference type="ARBA" id="ARBA00022821"/>
    </source>
</evidence>
<dbReference type="Gene3D" id="1.10.10.10">
    <property type="entry name" value="Winged helix-like DNA-binding domain superfamily/Winged helix DNA-binding domain"/>
    <property type="match status" value="1"/>
</dbReference>
<keyword evidence="6" id="KW-0067">ATP-binding</keyword>
<evidence type="ECO:0000256" key="1">
    <source>
        <dbReference type="ARBA" id="ARBA00008894"/>
    </source>
</evidence>
<reference evidence="11" key="2">
    <citation type="submission" date="2025-08" db="UniProtKB">
        <authorList>
            <consortium name="RefSeq"/>
        </authorList>
    </citation>
    <scope>IDENTIFICATION</scope>
    <source>
        <tissue evidence="11">Leaf</tissue>
    </source>
</reference>
<evidence type="ECO:0000259" key="9">
    <source>
        <dbReference type="Pfam" id="PF23598"/>
    </source>
</evidence>
<accession>A0A1U7WLF3</accession>
<dbReference type="InterPro" id="IPR058922">
    <property type="entry name" value="WHD_DRP"/>
</dbReference>
<evidence type="ECO:0000313" key="11">
    <source>
        <dbReference type="RefSeq" id="XP_009778116.1"/>
    </source>
</evidence>
<evidence type="ECO:0000256" key="2">
    <source>
        <dbReference type="ARBA" id="ARBA00022614"/>
    </source>
</evidence>
<keyword evidence="4" id="KW-0547">Nucleotide-binding</keyword>
<dbReference type="GO" id="GO:0005524">
    <property type="term" value="F:ATP binding"/>
    <property type="evidence" value="ECO:0007669"/>
    <property type="project" value="UniProtKB-KW"/>
</dbReference>
<dbReference type="PANTHER" id="PTHR15140:SF56">
    <property type="entry name" value="NB-ARC DOMAIN-CONTAINING PROTEIN"/>
    <property type="match status" value="1"/>
</dbReference>
<dbReference type="InterPro" id="IPR036388">
    <property type="entry name" value="WH-like_DNA-bd_sf"/>
</dbReference>
<evidence type="ECO:0000259" key="8">
    <source>
        <dbReference type="Pfam" id="PF23559"/>
    </source>
</evidence>
<keyword evidence="10" id="KW-1185">Reference proteome</keyword>
<dbReference type="InterPro" id="IPR055414">
    <property type="entry name" value="LRR_R13L4/SHOC2-like"/>
</dbReference>
<gene>
    <name evidence="11" type="primary">LOC104227551</name>
</gene>
<dbReference type="Proteomes" id="UP000189701">
    <property type="component" value="Unplaced"/>
</dbReference>
<dbReference type="Pfam" id="PF23598">
    <property type="entry name" value="LRR_14"/>
    <property type="match status" value="1"/>
</dbReference>